<dbReference type="InterPro" id="IPR020449">
    <property type="entry name" value="Tscrpt_reg_AraC-type_HTH"/>
</dbReference>
<dbReference type="GO" id="GO:0003700">
    <property type="term" value="F:DNA-binding transcription factor activity"/>
    <property type="evidence" value="ECO:0007669"/>
    <property type="project" value="InterPro"/>
</dbReference>
<evidence type="ECO:0000313" key="5">
    <source>
        <dbReference type="EMBL" id="SHF37028.1"/>
    </source>
</evidence>
<dbReference type="Proteomes" id="UP000184287">
    <property type="component" value="Unassembled WGS sequence"/>
</dbReference>
<dbReference type="InterPro" id="IPR014710">
    <property type="entry name" value="RmlC-like_jellyroll"/>
</dbReference>
<gene>
    <name evidence="5" type="ORF">SAMN04488522_1021006</name>
</gene>
<dbReference type="STRING" id="288992.SAMN04488522_1021006"/>
<dbReference type="PANTHER" id="PTHR43280">
    <property type="entry name" value="ARAC-FAMILY TRANSCRIPTIONAL REGULATOR"/>
    <property type="match status" value="1"/>
</dbReference>
<dbReference type="Gene3D" id="1.10.10.60">
    <property type="entry name" value="Homeodomain-like"/>
    <property type="match status" value="1"/>
</dbReference>
<dbReference type="EMBL" id="FQUQ01000002">
    <property type="protein sequence ID" value="SHF37028.1"/>
    <property type="molecule type" value="Genomic_DNA"/>
</dbReference>
<evidence type="ECO:0000256" key="2">
    <source>
        <dbReference type="ARBA" id="ARBA00023125"/>
    </source>
</evidence>
<dbReference type="RefSeq" id="WP_143166772.1">
    <property type="nucleotide sequence ID" value="NZ_FQUQ01000002.1"/>
</dbReference>
<dbReference type="SMART" id="SM00342">
    <property type="entry name" value="HTH_ARAC"/>
    <property type="match status" value="1"/>
</dbReference>
<evidence type="ECO:0000256" key="3">
    <source>
        <dbReference type="ARBA" id="ARBA00023163"/>
    </source>
</evidence>
<organism evidence="5 6">
    <name type="scientific">Pedobacter caeni</name>
    <dbReference type="NCBI Taxonomy" id="288992"/>
    <lineage>
        <taxon>Bacteria</taxon>
        <taxon>Pseudomonadati</taxon>
        <taxon>Bacteroidota</taxon>
        <taxon>Sphingobacteriia</taxon>
        <taxon>Sphingobacteriales</taxon>
        <taxon>Sphingobacteriaceae</taxon>
        <taxon>Pedobacter</taxon>
    </lineage>
</organism>
<dbReference type="SUPFAM" id="SSF51182">
    <property type="entry name" value="RmlC-like cupins"/>
    <property type="match status" value="1"/>
</dbReference>
<dbReference type="InterPro" id="IPR011051">
    <property type="entry name" value="RmlC_Cupin_sf"/>
</dbReference>
<proteinExistence type="predicted"/>
<dbReference type="PROSITE" id="PS01124">
    <property type="entry name" value="HTH_ARAC_FAMILY_2"/>
    <property type="match status" value="1"/>
</dbReference>
<dbReference type="PRINTS" id="PR00032">
    <property type="entry name" value="HTHARAC"/>
</dbReference>
<dbReference type="Gene3D" id="2.60.120.10">
    <property type="entry name" value="Jelly Rolls"/>
    <property type="match status" value="1"/>
</dbReference>
<dbReference type="SUPFAM" id="SSF46689">
    <property type="entry name" value="Homeodomain-like"/>
    <property type="match status" value="1"/>
</dbReference>
<reference evidence="6" key="1">
    <citation type="submission" date="2016-11" db="EMBL/GenBank/DDBJ databases">
        <authorList>
            <person name="Varghese N."/>
            <person name="Submissions S."/>
        </authorList>
    </citation>
    <scope>NUCLEOTIDE SEQUENCE [LARGE SCALE GENOMIC DNA]</scope>
    <source>
        <strain evidence="6">DSM 16990</strain>
    </source>
</reference>
<keyword evidence="3" id="KW-0804">Transcription</keyword>
<feature type="domain" description="HTH araC/xylS-type" evidence="4">
    <location>
        <begin position="198"/>
        <end position="296"/>
    </location>
</feature>
<dbReference type="InterPro" id="IPR009057">
    <property type="entry name" value="Homeodomain-like_sf"/>
</dbReference>
<dbReference type="InterPro" id="IPR018060">
    <property type="entry name" value="HTH_AraC"/>
</dbReference>
<dbReference type="GO" id="GO:0043565">
    <property type="term" value="F:sequence-specific DNA binding"/>
    <property type="evidence" value="ECO:0007669"/>
    <property type="project" value="InterPro"/>
</dbReference>
<evidence type="ECO:0000259" key="4">
    <source>
        <dbReference type="PROSITE" id="PS01124"/>
    </source>
</evidence>
<evidence type="ECO:0000256" key="1">
    <source>
        <dbReference type="ARBA" id="ARBA00023015"/>
    </source>
</evidence>
<keyword evidence="2" id="KW-0238">DNA-binding</keyword>
<dbReference type="OrthoDB" id="1007667at2"/>
<dbReference type="PANTHER" id="PTHR43280:SF32">
    <property type="entry name" value="TRANSCRIPTIONAL REGULATORY PROTEIN"/>
    <property type="match status" value="1"/>
</dbReference>
<dbReference type="Pfam" id="PF12833">
    <property type="entry name" value="HTH_18"/>
    <property type="match status" value="1"/>
</dbReference>
<dbReference type="CDD" id="cd02208">
    <property type="entry name" value="cupin_RmlC-like"/>
    <property type="match status" value="1"/>
</dbReference>
<accession>A0A1M5B3K0</accession>
<dbReference type="AlphaFoldDB" id="A0A1M5B3K0"/>
<keyword evidence="6" id="KW-1185">Reference proteome</keyword>
<sequence>MKNNTIIKHSIADMLEILGEPPQSDGLHVYFNNSSSTGIPFPYPYRANHYTIVFIISGQLKVQLNLTSYELRDGDVIVITPKTVMHILKMDGDFQLIVINFTLDFALQNTIKKNEVNSFDFYASNMIQKLSLKPAEMEQFVQYSTLLLEKNTHKNPALFGDEIVSLIFNLLLYELAVVYKNNNADIRIEMSRKEELTFRFLKILEQNFKSQRSVQFYADSLFVTRGHLSKVVKEISGKTAGQLIDDATIMEARLLLSEPSSSIAQIANELQFGDQSLFGRFFKKNTGFSPSEYRNKRTSL</sequence>
<protein>
    <submittedName>
        <fullName evidence="5">Transcriptional regulator, AraC family</fullName>
    </submittedName>
</protein>
<evidence type="ECO:0000313" key="6">
    <source>
        <dbReference type="Proteomes" id="UP000184287"/>
    </source>
</evidence>
<keyword evidence="1" id="KW-0805">Transcription regulation</keyword>
<name>A0A1M5B3K0_9SPHI</name>